<dbReference type="KEGG" id="abp:AGABI1DRAFT41885"/>
<sequence length="145" mass="17105">ERFRCTPQWRHSGPWRDCAFVVEDQDSPGFEGMNVVRLHLLFSFKHSGSSYPCALVEWFNKVWNHCDTDMGLWMVKPDLRGVHKRPYMSVIHLDMLLRAAHLMPIFGPCPMPVKFQFEWSLDAFQIFYVNQYIDHHAHELLSSPL</sequence>
<proteinExistence type="predicted"/>
<keyword evidence="2" id="KW-1185">Reference proteome</keyword>
<dbReference type="OrthoDB" id="3187773at2759"/>
<accession>K5X5U4</accession>
<dbReference type="RefSeq" id="XP_007330822.1">
    <property type="nucleotide sequence ID" value="XM_007330760.1"/>
</dbReference>
<evidence type="ECO:0000313" key="1">
    <source>
        <dbReference type="EMBL" id="EKM78548.1"/>
    </source>
</evidence>
<protein>
    <submittedName>
        <fullName evidence="1">Uncharacterized protein</fullName>
    </submittedName>
</protein>
<dbReference type="STRING" id="597362.K5X5U4"/>
<evidence type="ECO:0000313" key="2">
    <source>
        <dbReference type="Proteomes" id="UP000008493"/>
    </source>
</evidence>
<reference evidence="2" key="1">
    <citation type="journal article" date="2012" name="Proc. Natl. Acad. Sci. U.S.A.">
        <title>Genome sequence of the button mushroom Agaricus bisporus reveals mechanisms governing adaptation to a humic-rich ecological niche.</title>
        <authorList>
            <person name="Morin E."/>
            <person name="Kohler A."/>
            <person name="Baker A.R."/>
            <person name="Foulongne-Oriol M."/>
            <person name="Lombard V."/>
            <person name="Nagy L.G."/>
            <person name="Ohm R.A."/>
            <person name="Patyshakuliyeva A."/>
            <person name="Brun A."/>
            <person name="Aerts A.L."/>
            <person name="Bailey A.M."/>
            <person name="Billette C."/>
            <person name="Coutinho P.M."/>
            <person name="Deakin G."/>
            <person name="Doddapaneni H."/>
            <person name="Floudas D."/>
            <person name="Grimwood J."/>
            <person name="Hilden K."/>
            <person name="Kuees U."/>
            <person name="LaButti K.M."/>
            <person name="Lapidus A."/>
            <person name="Lindquist E.A."/>
            <person name="Lucas S.M."/>
            <person name="Murat C."/>
            <person name="Riley R.W."/>
            <person name="Salamov A.A."/>
            <person name="Schmutz J."/>
            <person name="Subramanian V."/>
            <person name="Woesten H.A.B."/>
            <person name="Xu J."/>
            <person name="Eastwood D.C."/>
            <person name="Foster G.D."/>
            <person name="Sonnenberg A.S."/>
            <person name="Cullen D."/>
            <person name="de Vries R.P."/>
            <person name="Lundell T."/>
            <person name="Hibbett D.S."/>
            <person name="Henrissat B."/>
            <person name="Burton K.S."/>
            <person name="Kerrigan R.W."/>
            <person name="Challen M.P."/>
            <person name="Grigoriev I.V."/>
            <person name="Martin F."/>
        </authorList>
    </citation>
    <scope>NUCLEOTIDE SEQUENCE [LARGE SCALE GENOMIC DNA]</scope>
    <source>
        <strain evidence="2">JB137-S8 / ATCC MYA-4627 / FGSC 10392</strain>
    </source>
</reference>
<dbReference type="GeneID" id="18829424"/>
<name>K5X5U4_AGABU</name>
<dbReference type="OMA" id="WERICAM"/>
<gene>
    <name evidence="1" type="ORF">AGABI1DRAFT_41885</name>
</gene>
<feature type="non-terminal residue" evidence="1">
    <location>
        <position position="1"/>
    </location>
</feature>
<dbReference type="Proteomes" id="UP000008493">
    <property type="component" value="Unassembled WGS sequence"/>
</dbReference>
<dbReference type="eggNOG" id="ENOG502SM5A">
    <property type="taxonomic scope" value="Eukaryota"/>
</dbReference>
<dbReference type="HOGENOM" id="CLU_006344_16_0_1"/>
<dbReference type="EMBL" id="JH971392">
    <property type="protein sequence ID" value="EKM78548.1"/>
    <property type="molecule type" value="Genomic_DNA"/>
</dbReference>
<organism evidence="1 2">
    <name type="scientific">Agaricus bisporus var. burnettii (strain JB137-S8 / ATCC MYA-4627 / FGSC 10392)</name>
    <name type="common">White button mushroom</name>
    <dbReference type="NCBI Taxonomy" id="597362"/>
    <lineage>
        <taxon>Eukaryota</taxon>
        <taxon>Fungi</taxon>
        <taxon>Dikarya</taxon>
        <taxon>Basidiomycota</taxon>
        <taxon>Agaricomycotina</taxon>
        <taxon>Agaricomycetes</taxon>
        <taxon>Agaricomycetidae</taxon>
        <taxon>Agaricales</taxon>
        <taxon>Agaricineae</taxon>
        <taxon>Agaricaceae</taxon>
        <taxon>Agaricus</taxon>
    </lineage>
</organism>
<dbReference type="InParanoid" id="K5X5U4"/>
<dbReference type="AlphaFoldDB" id="K5X5U4"/>